<dbReference type="AlphaFoldDB" id="A0A0S3RL18"/>
<evidence type="ECO:0000256" key="1">
    <source>
        <dbReference type="SAM" id="SignalP"/>
    </source>
</evidence>
<dbReference type="EMBL" id="AP015036">
    <property type="protein sequence ID" value="BAT81201.1"/>
    <property type="molecule type" value="Genomic_DNA"/>
</dbReference>
<sequence>MCQNGLFKHGSRDFLGILLLLRFILHLERLGKTLGDCLGCWEALPLLLGSSSFINADFAPSGLRKKMGHELEMELRKEGANGA</sequence>
<gene>
    <name evidence="2" type="primary">Vigan.03G087700</name>
    <name evidence="2" type="ORF">VIGAN_03087700</name>
</gene>
<feature type="chain" id="PRO_5006617145" evidence="1">
    <location>
        <begin position="36"/>
        <end position="83"/>
    </location>
</feature>
<reference evidence="2 3" key="1">
    <citation type="journal article" date="2015" name="Sci. Rep.">
        <title>The power of single molecule real-time sequencing technology in the de novo assembly of a eukaryotic genome.</title>
        <authorList>
            <person name="Sakai H."/>
            <person name="Naito K."/>
            <person name="Ogiso-Tanaka E."/>
            <person name="Takahashi Y."/>
            <person name="Iseki K."/>
            <person name="Muto C."/>
            <person name="Satou K."/>
            <person name="Teruya K."/>
            <person name="Shiroma A."/>
            <person name="Shimoji M."/>
            <person name="Hirano T."/>
            <person name="Itoh T."/>
            <person name="Kaga A."/>
            <person name="Tomooka N."/>
        </authorList>
    </citation>
    <scope>NUCLEOTIDE SEQUENCE [LARGE SCALE GENOMIC DNA]</scope>
    <source>
        <strain evidence="3">cv. Shumari</strain>
    </source>
</reference>
<organism evidence="2 3">
    <name type="scientific">Vigna angularis var. angularis</name>
    <dbReference type="NCBI Taxonomy" id="157739"/>
    <lineage>
        <taxon>Eukaryota</taxon>
        <taxon>Viridiplantae</taxon>
        <taxon>Streptophyta</taxon>
        <taxon>Embryophyta</taxon>
        <taxon>Tracheophyta</taxon>
        <taxon>Spermatophyta</taxon>
        <taxon>Magnoliopsida</taxon>
        <taxon>eudicotyledons</taxon>
        <taxon>Gunneridae</taxon>
        <taxon>Pentapetalae</taxon>
        <taxon>rosids</taxon>
        <taxon>fabids</taxon>
        <taxon>Fabales</taxon>
        <taxon>Fabaceae</taxon>
        <taxon>Papilionoideae</taxon>
        <taxon>50 kb inversion clade</taxon>
        <taxon>NPAAA clade</taxon>
        <taxon>indigoferoid/millettioid clade</taxon>
        <taxon>Phaseoleae</taxon>
        <taxon>Vigna</taxon>
    </lineage>
</organism>
<proteinExistence type="predicted"/>
<keyword evidence="1" id="KW-0732">Signal</keyword>
<protein>
    <submittedName>
        <fullName evidence="2">Uncharacterized protein</fullName>
    </submittedName>
</protein>
<name>A0A0S3RL18_PHAAN</name>
<dbReference type="Proteomes" id="UP000291084">
    <property type="component" value="Chromosome 3"/>
</dbReference>
<keyword evidence="3" id="KW-1185">Reference proteome</keyword>
<feature type="signal peptide" evidence="1">
    <location>
        <begin position="1"/>
        <end position="35"/>
    </location>
</feature>
<evidence type="ECO:0000313" key="3">
    <source>
        <dbReference type="Proteomes" id="UP000291084"/>
    </source>
</evidence>
<evidence type="ECO:0000313" key="2">
    <source>
        <dbReference type="EMBL" id="BAT81201.1"/>
    </source>
</evidence>
<accession>A0A0S3RL18</accession>